<dbReference type="InterPro" id="IPR027417">
    <property type="entry name" value="P-loop_NTPase"/>
</dbReference>
<dbReference type="GO" id="GO:0016887">
    <property type="term" value="F:ATP hydrolysis activity"/>
    <property type="evidence" value="ECO:0007669"/>
    <property type="project" value="InterPro"/>
</dbReference>
<feature type="domain" description="AAA+ ATPase" evidence="1">
    <location>
        <begin position="50"/>
        <end position="244"/>
    </location>
</feature>
<dbReference type="Gene3D" id="3.40.50.300">
    <property type="entry name" value="P-loop containing nucleotide triphosphate hydrolases"/>
    <property type="match status" value="1"/>
</dbReference>
<dbReference type="RefSeq" id="WP_369609597.1">
    <property type="nucleotide sequence ID" value="NZ_AP031322.1"/>
</dbReference>
<dbReference type="InterPro" id="IPR003593">
    <property type="entry name" value="AAA+_ATPase"/>
</dbReference>
<dbReference type="InterPro" id="IPR049945">
    <property type="entry name" value="AAA_22"/>
</dbReference>
<dbReference type="AlphaFoldDB" id="A0AAT9GTB6"/>
<protein>
    <recommendedName>
        <fullName evidence="1">AAA+ ATPase domain-containing protein</fullName>
    </recommendedName>
</protein>
<dbReference type="SMART" id="SM00382">
    <property type="entry name" value="AAA"/>
    <property type="match status" value="1"/>
</dbReference>
<sequence>MELFVRRGETMVCNFPEYTVSKYQDENVKIAGRLWIETSNKIKEAILARKNTVISIIGEPGMGKTTLLNVVKKDLKEYSFILYLDLVNSPSLSYSAWYVIKNTSVYEKIREKAFEILLQHQKDIGYKGLTKFSKEFSNFLRHICEKKNWNNNFSYAEKLYCMSYEENVEGLIEFLNDLSKLDTVALLIDEIKAKDGHLTELHKVINETNIPIIVTMVPDVVSEIKDRALIRRLSEIKIELKLSNDDKLDILKTYCDDFAEEIYKIKEIQEARTLSAVLDLARYAYLQAFQYCKNDYKQINCIRDYIRSAFYIENIEEASKELEKKIREGLIELKGVYGIEYVHDRGRRIDEKSVIVDLYFRKGETVYIGDVKLSNKDVLDNVGNMKKLEDYEKEGSFKVVKFIITNTPNVDLKGFILIYIDNYTIKKILNGDIDARNNLVGKIVRDLKISNE</sequence>
<name>A0AAT9GTB6_9CREN</name>
<proteinExistence type="predicted"/>
<dbReference type="KEGG" id="sjv:SJAV_19960"/>
<reference evidence="2" key="1">
    <citation type="submission" date="2024-03" db="EMBL/GenBank/DDBJ databases">
        <title>Complete genome sequence of Sulfurisphaera javensis strain KD-1.</title>
        <authorList>
            <person name="Sakai H."/>
            <person name="Nur N."/>
            <person name="Suwanto A."/>
            <person name="Kurosawa N."/>
        </authorList>
    </citation>
    <scope>NUCLEOTIDE SEQUENCE</scope>
    <source>
        <strain evidence="2">KD-1</strain>
    </source>
</reference>
<organism evidence="2">
    <name type="scientific">Sulfurisphaera javensis</name>
    <dbReference type="NCBI Taxonomy" id="2049879"/>
    <lineage>
        <taxon>Archaea</taxon>
        <taxon>Thermoproteota</taxon>
        <taxon>Thermoprotei</taxon>
        <taxon>Sulfolobales</taxon>
        <taxon>Sulfolobaceae</taxon>
        <taxon>Sulfurisphaera</taxon>
    </lineage>
</organism>
<gene>
    <name evidence="2" type="ORF">SJAV_19960</name>
</gene>
<evidence type="ECO:0000313" key="2">
    <source>
        <dbReference type="EMBL" id="BFH74052.1"/>
    </source>
</evidence>
<evidence type="ECO:0000259" key="1">
    <source>
        <dbReference type="SMART" id="SM00382"/>
    </source>
</evidence>
<dbReference type="Pfam" id="PF13401">
    <property type="entry name" value="AAA_22"/>
    <property type="match status" value="1"/>
</dbReference>
<dbReference type="GeneID" id="92354944"/>
<dbReference type="EMBL" id="AP031322">
    <property type="protein sequence ID" value="BFH74052.1"/>
    <property type="molecule type" value="Genomic_DNA"/>
</dbReference>
<dbReference type="SUPFAM" id="SSF52540">
    <property type="entry name" value="P-loop containing nucleoside triphosphate hydrolases"/>
    <property type="match status" value="1"/>
</dbReference>
<accession>A0AAT9GTB6</accession>